<proteinExistence type="predicted"/>
<evidence type="ECO:0000256" key="1">
    <source>
        <dbReference type="ARBA" id="ARBA00004141"/>
    </source>
</evidence>
<dbReference type="AlphaFoldDB" id="A0A267EM30"/>
<protein>
    <recommendedName>
        <fullName evidence="10">RING-type domain-containing protein</fullName>
    </recommendedName>
</protein>
<sequence>LEMSFHGQSGIVVVNNKTYDLDKLSPEERHRVEHLVLHEKHRGHESMHMEMFFILIATLVVAQILLVQWRKYYFQSYQTATLLGMWIVPVFLCLKLSWHRFLYVWSVFSVITGLMTYWATRKPLAGTTPRRVYTWFLLCYKMSYALGIAGYLVMMGALFGLSILFMVKPNVAMDFGLVLLFYGLYFGVVARDFAEVCSDKMASHIGYYTKTGMPTRKLDEGVCAVCGQPIVRQDEDEDGVSNGAEKVVVLNCAHSFHDFCIRGWCIVGKKQTCPYCKEKVDLKRMFPNPWEKPHILYGNLLDWIRYLVAWQPVIITLVQGINWALGLE</sequence>
<feature type="transmembrane region" description="Helical" evidence="9">
    <location>
        <begin position="101"/>
        <end position="120"/>
    </location>
</feature>
<dbReference type="Proteomes" id="UP000215902">
    <property type="component" value="Unassembled WGS sequence"/>
</dbReference>
<organism evidence="11 12">
    <name type="scientific">Macrostomum lignano</name>
    <dbReference type="NCBI Taxonomy" id="282301"/>
    <lineage>
        <taxon>Eukaryota</taxon>
        <taxon>Metazoa</taxon>
        <taxon>Spiralia</taxon>
        <taxon>Lophotrochozoa</taxon>
        <taxon>Platyhelminthes</taxon>
        <taxon>Rhabditophora</taxon>
        <taxon>Macrostomorpha</taxon>
        <taxon>Macrostomida</taxon>
        <taxon>Macrostomidae</taxon>
        <taxon>Macrostomum</taxon>
    </lineage>
</organism>
<dbReference type="EMBL" id="NIVC01001922">
    <property type="protein sequence ID" value="PAA62541.1"/>
    <property type="molecule type" value="Genomic_DNA"/>
</dbReference>
<gene>
    <name evidence="11" type="ORF">BOX15_Mlig015028g1</name>
</gene>
<keyword evidence="12" id="KW-1185">Reference proteome</keyword>
<comment type="subcellular location">
    <subcellularLocation>
        <location evidence="1">Membrane</location>
        <topology evidence="1">Multi-pass membrane protein</topology>
    </subcellularLocation>
</comment>
<keyword evidence="7 9" id="KW-0472">Membrane</keyword>
<dbReference type="GO" id="GO:0036503">
    <property type="term" value="P:ERAD pathway"/>
    <property type="evidence" value="ECO:0007669"/>
    <property type="project" value="TreeGrafter"/>
</dbReference>
<dbReference type="PROSITE" id="PS50089">
    <property type="entry name" value="ZF_RING_2"/>
    <property type="match status" value="1"/>
</dbReference>
<dbReference type="InterPro" id="IPR001841">
    <property type="entry name" value="Znf_RING"/>
</dbReference>
<feature type="transmembrane region" description="Helical" evidence="9">
    <location>
        <begin position="132"/>
        <end position="159"/>
    </location>
</feature>
<keyword evidence="2 9" id="KW-0812">Transmembrane</keyword>
<dbReference type="PANTHER" id="PTHR13407:SF0">
    <property type="entry name" value="FI05221P"/>
    <property type="match status" value="1"/>
</dbReference>
<dbReference type="InterPro" id="IPR013083">
    <property type="entry name" value="Znf_RING/FYVE/PHD"/>
</dbReference>
<keyword evidence="4 8" id="KW-0863">Zinc-finger</keyword>
<evidence type="ECO:0000256" key="5">
    <source>
        <dbReference type="ARBA" id="ARBA00022833"/>
    </source>
</evidence>
<dbReference type="Pfam" id="PF00097">
    <property type="entry name" value="zf-C3HC4"/>
    <property type="match status" value="1"/>
</dbReference>
<dbReference type="GO" id="GO:0005789">
    <property type="term" value="C:endoplasmic reticulum membrane"/>
    <property type="evidence" value="ECO:0007669"/>
    <property type="project" value="TreeGrafter"/>
</dbReference>
<feature type="transmembrane region" description="Helical" evidence="9">
    <location>
        <begin position="75"/>
        <end position="94"/>
    </location>
</feature>
<evidence type="ECO:0000259" key="10">
    <source>
        <dbReference type="PROSITE" id="PS50089"/>
    </source>
</evidence>
<dbReference type="OrthoDB" id="446635at2759"/>
<dbReference type="CDD" id="cd16475">
    <property type="entry name" value="RING-H2_RNF121-like"/>
    <property type="match status" value="1"/>
</dbReference>
<evidence type="ECO:0000313" key="12">
    <source>
        <dbReference type="Proteomes" id="UP000215902"/>
    </source>
</evidence>
<dbReference type="Gene3D" id="3.30.40.10">
    <property type="entry name" value="Zinc/RING finger domain, C3HC4 (zinc finger)"/>
    <property type="match status" value="1"/>
</dbReference>
<evidence type="ECO:0000313" key="11">
    <source>
        <dbReference type="EMBL" id="PAA62541.1"/>
    </source>
</evidence>
<keyword evidence="5" id="KW-0862">Zinc</keyword>
<dbReference type="PANTHER" id="PTHR13407">
    <property type="entry name" value="RNF121 PROTEIN"/>
    <property type="match status" value="1"/>
</dbReference>
<keyword evidence="3" id="KW-0479">Metal-binding</keyword>
<keyword evidence="6 9" id="KW-1133">Transmembrane helix</keyword>
<feature type="transmembrane region" description="Helical" evidence="9">
    <location>
        <begin position="171"/>
        <end position="190"/>
    </location>
</feature>
<dbReference type="STRING" id="282301.A0A267EM30"/>
<name>A0A267EM30_9PLAT</name>
<dbReference type="SMART" id="SM00184">
    <property type="entry name" value="RING"/>
    <property type="match status" value="1"/>
</dbReference>
<feature type="transmembrane region" description="Helical" evidence="9">
    <location>
        <begin position="51"/>
        <end position="69"/>
    </location>
</feature>
<feature type="non-terminal residue" evidence="11">
    <location>
        <position position="1"/>
    </location>
</feature>
<feature type="domain" description="RING-type" evidence="10">
    <location>
        <begin position="223"/>
        <end position="277"/>
    </location>
</feature>
<evidence type="ECO:0000256" key="3">
    <source>
        <dbReference type="ARBA" id="ARBA00022723"/>
    </source>
</evidence>
<reference evidence="11 12" key="1">
    <citation type="submission" date="2017-06" db="EMBL/GenBank/DDBJ databases">
        <title>A platform for efficient transgenesis in Macrostomum lignano, a flatworm model organism for stem cell research.</title>
        <authorList>
            <person name="Berezikov E."/>
        </authorList>
    </citation>
    <scope>NUCLEOTIDE SEQUENCE [LARGE SCALE GENOMIC DNA]</scope>
    <source>
        <strain evidence="11">DV1</strain>
        <tissue evidence="11">Whole organism</tissue>
    </source>
</reference>
<dbReference type="InterPro" id="IPR018957">
    <property type="entry name" value="Znf_C3HC4_RING-type"/>
</dbReference>
<evidence type="ECO:0000256" key="8">
    <source>
        <dbReference type="PROSITE-ProRule" id="PRU00175"/>
    </source>
</evidence>
<accession>A0A267EM30</accession>
<evidence type="ECO:0000256" key="7">
    <source>
        <dbReference type="ARBA" id="ARBA00023136"/>
    </source>
</evidence>
<dbReference type="GO" id="GO:0000139">
    <property type="term" value="C:Golgi membrane"/>
    <property type="evidence" value="ECO:0007669"/>
    <property type="project" value="TreeGrafter"/>
</dbReference>
<dbReference type="GO" id="GO:0061630">
    <property type="term" value="F:ubiquitin protein ligase activity"/>
    <property type="evidence" value="ECO:0007669"/>
    <property type="project" value="TreeGrafter"/>
</dbReference>
<evidence type="ECO:0000256" key="9">
    <source>
        <dbReference type="SAM" id="Phobius"/>
    </source>
</evidence>
<dbReference type="SUPFAM" id="SSF57850">
    <property type="entry name" value="RING/U-box"/>
    <property type="match status" value="1"/>
</dbReference>
<comment type="caution">
    <text evidence="11">The sequence shown here is derived from an EMBL/GenBank/DDBJ whole genome shotgun (WGS) entry which is preliminary data.</text>
</comment>
<dbReference type="InterPro" id="IPR040176">
    <property type="entry name" value="RNF121/RNF175"/>
</dbReference>
<evidence type="ECO:0000256" key="6">
    <source>
        <dbReference type="ARBA" id="ARBA00022989"/>
    </source>
</evidence>
<dbReference type="GO" id="GO:0008270">
    <property type="term" value="F:zinc ion binding"/>
    <property type="evidence" value="ECO:0007669"/>
    <property type="project" value="UniProtKB-KW"/>
</dbReference>
<evidence type="ECO:0000256" key="4">
    <source>
        <dbReference type="ARBA" id="ARBA00022771"/>
    </source>
</evidence>
<evidence type="ECO:0000256" key="2">
    <source>
        <dbReference type="ARBA" id="ARBA00022692"/>
    </source>
</evidence>